<protein>
    <submittedName>
        <fullName evidence="2">Ribonuclease H-like domain-containing protein</fullName>
    </submittedName>
</protein>
<feature type="compositionally biased region" description="Basic and acidic residues" evidence="1">
    <location>
        <begin position="16"/>
        <end position="28"/>
    </location>
</feature>
<organism evidence="2">
    <name type="scientific">Tanacetum cinerariifolium</name>
    <name type="common">Dalmatian daisy</name>
    <name type="synonym">Chrysanthemum cinerariifolium</name>
    <dbReference type="NCBI Taxonomy" id="118510"/>
    <lineage>
        <taxon>Eukaryota</taxon>
        <taxon>Viridiplantae</taxon>
        <taxon>Streptophyta</taxon>
        <taxon>Embryophyta</taxon>
        <taxon>Tracheophyta</taxon>
        <taxon>Spermatophyta</taxon>
        <taxon>Magnoliopsida</taxon>
        <taxon>eudicotyledons</taxon>
        <taxon>Gunneridae</taxon>
        <taxon>Pentapetalae</taxon>
        <taxon>asterids</taxon>
        <taxon>campanulids</taxon>
        <taxon>Asterales</taxon>
        <taxon>Asteraceae</taxon>
        <taxon>Asteroideae</taxon>
        <taxon>Anthemideae</taxon>
        <taxon>Anthemidinae</taxon>
        <taxon>Tanacetum</taxon>
    </lineage>
</organism>
<evidence type="ECO:0000313" key="2">
    <source>
        <dbReference type="EMBL" id="GEU41375.1"/>
    </source>
</evidence>
<comment type="caution">
    <text evidence="2">The sequence shown here is derived from an EMBL/GenBank/DDBJ whole genome shotgun (WGS) entry which is preliminary data.</text>
</comment>
<gene>
    <name evidence="2" type="ORF">Tci_013353</name>
</gene>
<sequence length="666" mass="75441">MFESASDSSLNESEEDKNQANDRYKAGEGYHAVPPPYTGNFMPPRPDLSFAGLDDSIFKSAISETVTSVHETETRTSKTTKENENTRKSVIEQNTYKQAENLRKSQNSRVDKRDWNGMMAQKLRDGFKFKKKACFVCGSLNHLFKDYKFYENKMVGKSVLKNKGKATGQREVRPVWNNAQRVNHQNFSNNITHPHPKRNFVSTAVITNLIKVPVNTAKQSSPRAASSTSTARYVNTATTRPIVNDAKPSSNVFHKSHSPVRRTFNQRTAPKNSDLKEKINTAKVNNVTTVRIKAVVSVVQGNEVNTVKSSACWIWRPTGNVINHIFKDSRSYMLIRFNYVDLQGRLKPHSTFSQSTMDNLEFCDTHNMVACLLKTEGSECFHQIVVFLNSSHIKYVLTENSTIYTLLIQQFWQTAAANTLDTREVQITATINGKVKLVSEASIRRHIKLEDSDGISTLHNTKQVALMSNIATAIIFLDTNRTFNFSKMIFEGMLKNLDNEAASTGVDVRHRWAATTVSSLDAGQGNDLQQTNKVYSAAVTKLIIKVKKLKKIVKSTKARRRAKIVMSDDEDAAEDTSKQGRKIDAINQDLNISLVQHDAKQRQERASYEAAVRFKEQLDEEERQRITWVHEEASSFNVGEWENIQATIEANEELALRIQAEEREKF</sequence>
<evidence type="ECO:0000256" key="1">
    <source>
        <dbReference type="SAM" id="MobiDB-lite"/>
    </source>
</evidence>
<dbReference type="EMBL" id="BKCJ010001430">
    <property type="protein sequence ID" value="GEU41375.1"/>
    <property type="molecule type" value="Genomic_DNA"/>
</dbReference>
<accession>A0A6L2JZX7</accession>
<feature type="region of interest" description="Disordered" evidence="1">
    <location>
        <begin position="69"/>
        <end position="112"/>
    </location>
</feature>
<dbReference type="AlphaFoldDB" id="A0A6L2JZX7"/>
<reference evidence="2" key="1">
    <citation type="journal article" date="2019" name="Sci. Rep.">
        <title>Draft genome of Tanacetum cinerariifolium, the natural source of mosquito coil.</title>
        <authorList>
            <person name="Yamashiro T."/>
            <person name="Shiraishi A."/>
            <person name="Satake H."/>
            <person name="Nakayama K."/>
        </authorList>
    </citation>
    <scope>NUCLEOTIDE SEQUENCE</scope>
</reference>
<name>A0A6L2JZX7_TANCI</name>
<feature type="region of interest" description="Disordered" evidence="1">
    <location>
        <begin position="1"/>
        <end position="37"/>
    </location>
</feature>
<feature type="compositionally biased region" description="Polar residues" evidence="1">
    <location>
        <begin position="1"/>
        <end position="11"/>
    </location>
</feature>
<feature type="compositionally biased region" description="Polar residues" evidence="1">
    <location>
        <begin position="91"/>
        <end position="108"/>
    </location>
</feature>
<feature type="compositionally biased region" description="Basic and acidic residues" evidence="1">
    <location>
        <begin position="70"/>
        <end position="90"/>
    </location>
</feature>
<proteinExistence type="predicted"/>